<feature type="domain" description="SHSP" evidence="3">
    <location>
        <begin position="36"/>
        <end position="148"/>
    </location>
</feature>
<comment type="caution">
    <text evidence="5">The sequence shown here is derived from an EMBL/GenBank/DDBJ whole genome shotgun (WGS) entry which is preliminary data.</text>
</comment>
<evidence type="ECO:0000313" key="6">
    <source>
        <dbReference type="Proteomes" id="UP001172738"/>
    </source>
</evidence>
<dbReference type="SUPFAM" id="SSF49764">
    <property type="entry name" value="HSP20-like chaperones"/>
    <property type="match status" value="1"/>
</dbReference>
<dbReference type="Gene3D" id="2.60.40.790">
    <property type="match status" value="1"/>
</dbReference>
<dbReference type="PROSITE" id="PS51203">
    <property type="entry name" value="CS"/>
    <property type="match status" value="1"/>
</dbReference>
<dbReference type="InterPro" id="IPR008978">
    <property type="entry name" value="HSP20-like_chaperone"/>
</dbReference>
<dbReference type="Proteomes" id="UP001172738">
    <property type="component" value="Unassembled WGS sequence"/>
</dbReference>
<protein>
    <submittedName>
        <fullName evidence="5">Hsp20/alpha crystallin family protein</fullName>
    </submittedName>
</protein>
<evidence type="ECO:0000259" key="4">
    <source>
        <dbReference type="PROSITE" id="PS51203"/>
    </source>
</evidence>
<dbReference type="InterPro" id="IPR007052">
    <property type="entry name" value="CS_dom"/>
</dbReference>
<organism evidence="5 6">
    <name type="scientific">Demequina zhanjiangensis</name>
    <dbReference type="NCBI Taxonomy" id="3051659"/>
    <lineage>
        <taxon>Bacteria</taxon>
        <taxon>Bacillati</taxon>
        <taxon>Actinomycetota</taxon>
        <taxon>Actinomycetes</taxon>
        <taxon>Micrococcales</taxon>
        <taxon>Demequinaceae</taxon>
        <taxon>Demequina</taxon>
    </lineage>
</organism>
<dbReference type="RefSeq" id="WP_301125833.1">
    <property type="nucleotide sequence ID" value="NZ_JAUHPV010000001.1"/>
</dbReference>
<dbReference type="PANTHER" id="PTHR11527">
    <property type="entry name" value="HEAT-SHOCK PROTEIN 20 FAMILY MEMBER"/>
    <property type="match status" value="1"/>
</dbReference>
<feature type="domain" description="CS" evidence="4">
    <location>
        <begin position="40"/>
        <end position="144"/>
    </location>
</feature>
<dbReference type="EMBL" id="JAUHPV010000001">
    <property type="protein sequence ID" value="MDN4471818.1"/>
    <property type="molecule type" value="Genomic_DNA"/>
</dbReference>
<dbReference type="PROSITE" id="PS01031">
    <property type="entry name" value="SHSP"/>
    <property type="match status" value="1"/>
</dbReference>
<evidence type="ECO:0000256" key="1">
    <source>
        <dbReference type="PROSITE-ProRule" id="PRU00285"/>
    </source>
</evidence>
<dbReference type="InterPro" id="IPR002068">
    <property type="entry name" value="A-crystallin/Hsp20_dom"/>
</dbReference>
<dbReference type="Pfam" id="PF00011">
    <property type="entry name" value="HSP20"/>
    <property type="match status" value="1"/>
</dbReference>
<reference evidence="5" key="1">
    <citation type="submission" date="2023-06" db="EMBL/GenBank/DDBJ databases">
        <title>SYSU T00b26.</title>
        <authorList>
            <person name="Gao L."/>
            <person name="Fang B.-Z."/>
            <person name="Li W.-J."/>
        </authorList>
    </citation>
    <scope>NUCLEOTIDE SEQUENCE</scope>
    <source>
        <strain evidence="5">SYSU T00b26</strain>
    </source>
</reference>
<evidence type="ECO:0000259" key="3">
    <source>
        <dbReference type="PROSITE" id="PS01031"/>
    </source>
</evidence>
<dbReference type="CDD" id="cd06464">
    <property type="entry name" value="ACD_sHsps-like"/>
    <property type="match status" value="1"/>
</dbReference>
<proteinExistence type="inferred from homology"/>
<evidence type="ECO:0000256" key="2">
    <source>
        <dbReference type="RuleBase" id="RU003616"/>
    </source>
</evidence>
<comment type="similarity">
    <text evidence="1 2">Belongs to the small heat shock protein (HSP20) family.</text>
</comment>
<evidence type="ECO:0000313" key="5">
    <source>
        <dbReference type="EMBL" id="MDN4471818.1"/>
    </source>
</evidence>
<dbReference type="InterPro" id="IPR031107">
    <property type="entry name" value="Small_HSP"/>
</dbReference>
<accession>A0ABT8FY45</accession>
<keyword evidence="6" id="KW-1185">Reference proteome</keyword>
<gene>
    <name evidence="5" type="ORF">QQX04_02280</name>
</gene>
<name>A0ABT8FY45_9MICO</name>
<sequence length="149" mass="16630">MAREVMRQQVPATATSLWQDDLNRMFRQFFGDADAPLAGAFSPALDVKETDDAFTLHVELPGVKAEDVEVSLEDNVLTVSGERGFYDETDADGYRRVERRFGKFHRAVRLPDRVSPDKVDATYADGILTITVPKAEEAKPRRITVSKAA</sequence>